<dbReference type="InterPro" id="IPR037862">
    <property type="entry name" value="PLC-beta_PH"/>
</dbReference>
<sequence>MRNTDLAHWLRFTVSQYIYLQDPKLRELLDAGNLGGRLENRMITVVYGPDLVNISYLNLVAFQEEIVKEWTDEVFSLATNLLAHNMSRDAFLEKAYTKLKLQVTPEGRIPLKSIYRLFSADRKRVETALEACSLPSARVSIEISSWPALKCCQFIAEHAP</sequence>
<dbReference type="GeneTree" id="ENSGT00940000155428"/>
<dbReference type="Pfam" id="PF17787">
    <property type="entry name" value="PH_14"/>
    <property type="match status" value="1"/>
</dbReference>
<dbReference type="Ensembl" id="ENSCABT00000005891.1">
    <property type="protein sequence ID" value="ENSCABP00000005418.1"/>
    <property type="gene ID" value="ENSCABG00000004071.1"/>
</dbReference>
<dbReference type="Pfam" id="PF22631">
    <property type="entry name" value="PLCB1-4-like_EFh"/>
    <property type="match status" value="1"/>
</dbReference>
<proteinExistence type="predicted"/>
<dbReference type="InterPro" id="IPR011992">
    <property type="entry name" value="EF-hand-dom_pair"/>
</dbReference>
<keyword evidence="4" id="KW-1185">Reference proteome</keyword>
<feature type="domain" description="Phosphoinositide phospholipase C beta 1-4-like EF-hand" evidence="2">
    <location>
        <begin position="92"/>
        <end position="139"/>
    </location>
</feature>
<dbReference type="OMA" id="NIEWINF"/>
<evidence type="ECO:0000259" key="2">
    <source>
        <dbReference type="Pfam" id="PF22631"/>
    </source>
</evidence>
<evidence type="ECO:0000313" key="4">
    <source>
        <dbReference type="Proteomes" id="UP000694404"/>
    </source>
</evidence>
<name>A0A8C0IMD8_CHEAB</name>
<dbReference type="SUPFAM" id="SSF50729">
    <property type="entry name" value="PH domain-like"/>
    <property type="match status" value="1"/>
</dbReference>
<dbReference type="InterPro" id="IPR053945">
    <property type="entry name" value="PLCB1-4-like_EFh"/>
</dbReference>
<dbReference type="AlphaFoldDB" id="A0A8C0IMD8"/>
<dbReference type="Proteomes" id="UP000694404">
    <property type="component" value="Unplaced"/>
</dbReference>
<organism evidence="3 4">
    <name type="scientific">Chelonoidis abingdonii</name>
    <name type="common">Abingdon island giant tortoise</name>
    <name type="synonym">Testudo abingdonii</name>
    <dbReference type="NCBI Taxonomy" id="106734"/>
    <lineage>
        <taxon>Eukaryota</taxon>
        <taxon>Metazoa</taxon>
        <taxon>Chordata</taxon>
        <taxon>Craniata</taxon>
        <taxon>Vertebrata</taxon>
        <taxon>Euteleostomi</taxon>
        <taxon>Archelosauria</taxon>
        <taxon>Testudinata</taxon>
        <taxon>Testudines</taxon>
        <taxon>Cryptodira</taxon>
        <taxon>Durocryptodira</taxon>
        <taxon>Testudinoidea</taxon>
        <taxon>Testudinidae</taxon>
        <taxon>Chelonoidis</taxon>
    </lineage>
</organism>
<dbReference type="SUPFAM" id="SSF47473">
    <property type="entry name" value="EF-hand"/>
    <property type="match status" value="1"/>
</dbReference>
<dbReference type="Gene3D" id="2.30.29.240">
    <property type="match status" value="1"/>
</dbReference>
<reference evidence="3" key="1">
    <citation type="submission" date="2025-08" db="UniProtKB">
        <authorList>
            <consortium name="Ensembl"/>
        </authorList>
    </citation>
    <scope>IDENTIFICATION</scope>
</reference>
<evidence type="ECO:0000259" key="1">
    <source>
        <dbReference type="Pfam" id="PF17787"/>
    </source>
</evidence>
<feature type="domain" description="PLC-beta PH" evidence="1">
    <location>
        <begin position="21"/>
        <end position="85"/>
    </location>
</feature>
<accession>A0A8C0IMD8</accession>
<reference evidence="3" key="2">
    <citation type="submission" date="2025-09" db="UniProtKB">
        <authorList>
            <consortium name="Ensembl"/>
        </authorList>
    </citation>
    <scope>IDENTIFICATION</scope>
</reference>
<protein>
    <submittedName>
        <fullName evidence="3">Uncharacterized protein</fullName>
    </submittedName>
</protein>
<evidence type="ECO:0000313" key="3">
    <source>
        <dbReference type="Ensembl" id="ENSCABP00000005418.1"/>
    </source>
</evidence>